<dbReference type="EMBL" id="BBWV01000002">
    <property type="protein sequence ID" value="GAO43841.1"/>
    <property type="molecule type" value="Genomic_DNA"/>
</dbReference>
<dbReference type="PANTHER" id="PTHR46825:SF11">
    <property type="entry name" value="PENICILLIN-BINDING PROTEIN 4"/>
    <property type="match status" value="1"/>
</dbReference>
<dbReference type="Gene3D" id="1.25.40.10">
    <property type="entry name" value="Tetratricopeptide repeat domain"/>
    <property type="match status" value="1"/>
</dbReference>
<dbReference type="InterPro" id="IPR013105">
    <property type="entry name" value="TPR_2"/>
</dbReference>
<organism evidence="7 8">
    <name type="scientific">Flavihumibacter petaseus NBRC 106054</name>
    <dbReference type="NCBI Taxonomy" id="1220578"/>
    <lineage>
        <taxon>Bacteria</taxon>
        <taxon>Pseudomonadati</taxon>
        <taxon>Bacteroidota</taxon>
        <taxon>Chitinophagia</taxon>
        <taxon>Chitinophagales</taxon>
        <taxon>Chitinophagaceae</taxon>
        <taxon>Flavihumibacter</taxon>
    </lineage>
</organism>
<evidence type="ECO:0000256" key="1">
    <source>
        <dbReference type="ARBA" id="ARBA00004370"/>
    </source>
</evidence>
<dbReference type="Gene3D" id="3.40.710.10">
    <property type="entry name" value="DD-peptidase/beta-lactamase superfamily"/>
    <property type="match status" value="1"/>
</dbReference>
<dbReference type="InterPro" id="IPR019734">
    <property type="entry name" value="TPR_rpt"/>
</dbReference>
<name>A0A0E9N2E5_9BACT</name>
<evidence type="ECO:0000313" key="8">
    <source>
        <dbReference type="Proteomes" id="UP000033121"/>
    </source>
</evidence>
<evidence type="ECO:0000313" key="7">
    <source>
        <dbReference type="EMBL" id="GAO43841.1"/>
    </source>
</evidence>
<accession>A0A0E9N2E5</accession>
<evidence type="ECO:0000256" key="5">
    <source>
        <dbReference type="PROSITE-ProRule" id="PRU00339"/>
    </source>
</evidence>
<evidence type="ECO:0000259" key="6">
    <source>
        <dbReference type="Pfam" id="PF00144"/>
    </source>
</evidence>
<evidence type="ECO:0000256" key="3">
    <source>
        <dbReference type="ARBA" id="ARBA00022803"/>
    </source>
</evidence>
<feature type="domain" description="Beta-lactamase-related" evidence="6">
    <location>
        <begin position="41"/>
        <end position="359"/>
    </location>
</feature>
<protein>
    <submittedName>
        <fullName evidence="7">Putative penicillin-binding protein</fullName>
    </submittedName>
</protein>
<evidence type="ECO:0000256" key="4">
    <source>
        <dbReference type="ARBA" id="ARBA00023136"/>
    </source>
</evidence>
<comment type="subcellular location">
    <subcellularLocation>
        <location evidence="1">Membrane</location>
    </subcellularLocation>
</comment>
<reference evidence="7 8" key="1">
    <citation type="submission" date="2015-04" db="EMBL/GenBank/DDBJ databases">
        <title>Whole genome shotgun sequence of Flavihumibacter petaseus NBRC 106054.</title>
        <authorList>
            <person name="Miyazawa S."/>
            <person name="Hosoyama A."/>
            <person name="Hashimoto M."/>
            <person name="Noguchi M."/>
            <person name="Tsuchikane K."/>
            <person name="Ohji S."/>
            <person name="Yamazoe A."/>
            <person name="Ichikawa N."/>
            <person name="Kimura A."/>
            <person name="Fujita N."/>
        </authorList>
    </citation>
    <scope>NUCLEOTIDE SEQUENCE [LARGE SCALE GENOMIC DNA]</scope>
    <source>
        <strain evidence="7 8">NBRC 106054</strain>
    </source>
</reference>
<dbReference type="InterPro" id="IPR011990">
    <property type="entry name" value="TPR-like_helical_dom_sf"/>
</dbReference>
<keyword evidence="2" id="KW-0677">Repeat</keyword>
<keyword evidence="3 5" id="KW-0802">TPR repeat</keyword>
<keyword evidence="8" id="KW-1185">Reference proteome</keyword>
<dbReference type="SUPFAM" id="SSF48452">
    <property type="entry name" value="TPR-like"/>
    <property type="match status" value="1"/>
</dbReference>
<feature type="repeat" description="TPR" evidence="5">
    <location>
        <begin position="442"/>
        <end position="475"/>
    </location>
</feature>
<dbReference type="STRING" id="1220578.FPE01S_02_09470"/>
<keyword evidence="4" id="KW-0472">Membrane</keyword>
<dbReference type="Proteomes" id="UP000033121">
    <property type="component" value="Unassembled WGS sequence"/>
</dbReference>
<dbReference type="InterPro" id="IPR012338">
    <property type="entry name" value="Beta-lactam/transpept-like"/>
</dbReference>
<sequence length="486" mass="55326">MSIFREVGDMRYLRLKILLFVLSVAAVTFAQERAKRLEDMMRRYHEYNMFDGAVLVAQQGKVVYEGAFGMANREWNIPNSTDTKFMIGSVSKPLTATLVLIQVQKGLVQLDSALEKYLPEFRGKPAAKVTVRQLLNHTSGIPNYDIIKDFFPRISRQHYSREDYLRVFMDSALAFPPGSRYAYSSWGYFTLGCIMERVTGKSYAQLMKEDLFDKAGMNNSGSYFHTQIVASRATGYDYSFGSYTSSDFRDQSNTMGTGDLYSTVDDLFRFHLALTNNTLFSKELTAEMFRPGIDPANYGFGWFNKQFRYSPADSAASNFHLGMTDGFISFFRRIPADNSMVVILCNSSPTDFFGITTNLYKVLYGQPVVLKQPVHKKMETIIGREGASAAVAAWPLMKADTAHYYADWISMNFLAQQLYDLKRFEEAKIISENNVKEFADKDLVQVTMGNIYLALGRKADARRAYETAIKINPGYEEARNRLKELQ</sequence>
<gene>
    <name evidence="7" type="ORF">FPE01S_02_09470</name>
</gene>
<proteinExistence type="predicted"/>
<dbReference type="PANTHER" id="PTHR46825">
    <property type="entry name" value="D-ALANYL-D-ALANINE-CARBOXYPEPTIDASE/ENDOPEPTIDASE AMPH"/>
    <property type="match status" value="1"/>
</dbReference>
<dbReference type="GO" id="GO:0016020">
    <property type="term" value="C:membrane"/>
    <property type="evidence" value="ECO:0007669"/>
    <property type="project" value="UniProtKB-SubCell"/>
</dbReference>
<dbReference type="Pfam" id="PF00144">
    <property type="entry name" value="Beta-lactamase"/>
    <property type="match status" value="1"/>
</dbReference>
<dbReference type="InterPro" id="IPR050491">
    <property type="entry name" value="AmpC-like"/>
</dbReference>
<dbReference type="PROSITE" id="PS50005">
    <property type="entry name" value="TPR"/>
    <property type="match status" value="1"/>
</dbReference>
<dbReference type="Pfam" id="PF07719">
    <property type="entry name" value="TPR_2"/>
    <property type="match status" value="1"/>
</dbReference>
<evidence type="ECO:0000256" key="2">
    <source>
        <dbReference type="ARBA" id="ARBA00022737"/>
    </source>
</evidence>
<comment type="caution">
    <text evidence="7">The sequence shown here is derived from an EMBL/GenBank/DDBJ whole genome shotgun (WGS) entry which is preliminary data.</text>
</comment>
<dbReference type="SUPFAM" id="SSF56601">
    <property type="entry name" value="beta-lactamase/transpeptidase-like"/>
    <property type="match status" value="1"/>
</dbReference>
<dbReference type="AlphaFoldDB" id="A0A0E9N2E5"/>
<dbReference type="InterPro" id="IPR001466">
    <property type="entry name" value="Beta-lactam-related"/>
</dbReference>